<dbReference type="Proteomes" id="UP001279734">
    <property type="component" value="Unassembled WGS sequence"/>
</dbReference>
<proteinExistence type="predicted"/>
<evidence type="ECO:0000313" key="2">
    <source>
        <dbReference type="EMBL" id="GMH06585.1"/>
    </source>
</evidence>
<dbReference type="GO" id="GO:0003899">
    <property type="term" value="F:DNA-directed RNA polymerase activity"/>
    <property type="evidence" value="ECO:0007669"/>
    <property type="project" value="InterPro"/>
</dbReference>
<dbReference type="InterPro" id="IPR007075">
    <property type="entry name" value="RNA_pol_Rpb1_6"/>
</dbReference>
<dbReference type="EMBL" id="BSYO01000006">
    <property type="protein sequence ID" value="GMH06585.1"/>
    <property type="molecule type" value="Genomic_DNA"/>
</dbReference>
<dbReference type="GO" id="GO:0003677">
    <property type="term" value="F:DNA binding"/>
    <property type="evidence" value="ECO:0007669"/>
    <property type="project" value="InterPro"/>
</dbReference>
<feature type="domain" description="RNA polymerase Rpb1" evidence="1">
    <location>
        <begin position="8"/>
        <end position="85"/>
    </location>
</feature>
<dbReference type="AlphaFoldDB" id="A0AAD3XJD1"/>
<comment type="caution">
    <text evidence="2">The sequence shown here is derived from an EMBL/GenBank/DDBJ whole genome shotgun (WGS) entry which is preliminary data.</text>
</comment>
<accession>A0AAD3XJD1</accession>
<dbReference type="GO" id="GO:0006351">
    <property type="term" value="P:DNA-templated transcription"/>
    <property type="evidence" value="ECO:0007669"/>
    <property type="project" value="InterPro"/>
</dbReference>
<gene>
    <name evidence="2" type="ORF">Nepgr_008425</name>
</gene>
<reference evidence="2" key="1">
    <citation type="submission" date="2023-05" db="EMBL/GenBank/DDBJ databases">
        <title>Nepenthes gracilis genome sequencing.</title>
        <authorList>
            <person name="Fukushima K."/>
        </authorList>
    </citation>
    <scope>NUCLEOTIDE SEQUENCE</scope>
    <source>
        <strain evidence="2">SING2019-196</strain>
    </source>
</reference>
<evidence type="ECO:0000259" key="1">
    <source>
        <dbReference type="Pfam" id="PF04992"/>
    </source>
</evidence>
<name>A0AAD3XJD1_NEPGR</name>
<dbReference type="Pfam" id="PF04992">
    <property type="entry name" value="RNA_pol_Rpb1_6"/>
    <property type="match status" value="1"/>
</dbReference>
<organism evidence="2 3">
    <name type="scientific">Nepenthes gracilis</name>
    <name type="common">Slender pitcher plant</name>
    <dbReference type="NCBI Taxonomy" id="150966"/>
    <lineage>
        <taxon>Eukaryota</taxon>
        <taxon>Viridiplantae</taxon>
        <taxon>Streptophyta</taxon>
        <taxon>Embryophyta</taxon>
        <taxon>Tracheophyta</taxon>
        <taxon>Spermatophyta</taxon>
        <taxon>Magnoliopsida</taxon>
        <taxon>eudicotyledons</taxon>
        <taxon>Gunneridae</taxon>
        <taxon>Pentapetalae</taxon>
        <taxon>Caryophyllales</taxon>
        <taxon>Nepenthaceae</taxon>
        <taxon>Nepenthes</taxon>
    </lineage>
</organism>
<keyword evidence="3" id="KW-1185">Reference proteome</keyword>
<dbReference type="SUPFAM" id="SSF64484">
    <property type="entry name" value="beta and beta-prime subunits of DNA dependent RNA-polymerase"/>
    <property type="match status" value="1"/>
</dbReference>
<sequence>MISNSIYEFHDVFAAEVQKLEADRRQLAAEIATTGDYSWPLPVNLSRLISNAQKTFKIDLWRCSDVHPMEIVEAVDKLQERLKVFLAMIF</sequence>
<evidence type="ECO:0000313" key="3">
    <source>
        <dbReference type="Proteomes" id="UP001279734"/>
    </source>
</evidence>
<protein>
    <recommendedName>
        <fullName evidence="1">RNA polymerase Rpb1 domain-containing protein</fullName>
    </recommendedName>
</protein>